<dbReference type="GeneID" id="40332834"/>
<dbReference type="RefSeq" id="XP_029234541.1">
    <property type="nucleotide sequence ID" value="XM_029385617.1"/>
</dbReference>
<comment type="caution">
    <text evidence="1">The sequence shown here is derived from an EMBL/GenBank/DDBJ whole genome shotgun (WGS) entry which is preliminary data.</text>
</comment>
<name>A0A422MYK8_TRYRA</name>
<gene>
    <name evidence="1" type="ORF">TraAM80_08901</name>
</gene>
<protein>
    <submittedName>
        <fullName evidence="1">Uncharacterized protein</fullName>
    </submittedName>
</protein>
<sequence>RASHECEVVWCWKHPRHSDGIRAQLDVAPQSVALRSGDERLMSVRSFGVGSIPDTVMGSGRSLTSAPQSVALRSGDERLMSVMCFEGFSPCDPEMDDWCSPSRKAEWRDAVVDEVLDRVTEMDEWCWPPRQAASKRYLDAGIMDSGEGVVGGSGLCNRPRVVHPLSCSAVGPALLNSYSPVFRPSSTSVRKTMLLNGGKKLSLPVLQASDWSFPKTPLFAGAGNPQERWLNVPSALPMDRSSWKISQKATIGMSGQESQHALPVVEDLDLLKGLPNGQLEEVERDMMPSVIGSEGNACTNSNASRSYLGVEDTKESSLMQQSSEVSEGGKEADAMNVRNGLEKLAVSARVEDEVVLMDYGDGPWSVQESPYSLEIFEVSVPDMSAESGADIWFESTNRSMFLKLLRDLEEADRIIHKPAKLLRELREIEECRYWNRA</sequence>
<evidence type="ECO:0000313" key="1">
    <source>
        <dbReference type="EMBL" id="RNE98250.1"/>
    </source>
</evidence>
<dbReference type="OrthoDB" id="252710at2759"/>
<dbReference type="EMBL" id="MKGL01000480">
    <property type="protein sequence ID" value="RNE98250.1"/>
    <property type="molecule type" value="Genomic_DNA"/>
</dbReference>
<feature type="non-terminal residue" evidence="1">
    <location>
        <position position="1"/>
    </location>
</feature>
<organism evidence="1 2">
    <name type="scientific">Trypanosoma rangeli</name>
    <dbReference type="NCBI Taxonomy" id="5698"/>
    <lineage>
        <taxon>Eukaryota</taxon>
        <taxon>Discoba</taxon>
        <taxon>Euglenozoa</taxon>
        <taxon>Kinetoplastea</taxon>
        <taxon>Metakinetoplastina</taxon>
        <taxon>Trypanosomatida</taxon>
        <taxon>Trypanosomatidae</taxon>
        <taxon>Trypanosoma</taxon>
        <taxon>Herpetosoma</taxon>
    </lineage>
</organism>
<accession>A0A422MYK8</accession>
<reference evidence="1 2" key="1">
    <citation type="journal article" date="2018" name="BMC Genomics">
        <title>Genomic comparison of Trypanosoma conorhini and Trypanosoma rangeli to Trypanosoma cruzi strains of high and low virulence.</title>
        <authorList>
            <person name="Bradwell K.R."/>
            <person name="Koparde V.N."/>
            <person name="Matveyev A.V."/>
            <person name="Serrano M.G."/>
            <person name="Alves J.M."/>
            <person name="Parikh H."/>
            <person name="Huang B."/>
            <person name="Lee V."/>
            <person name="Espinosa-Alvarez O."/>
            <person name="Ortiz P.A."/>
            <person name="Costa-Martins A.G."/>
            <person name="Teixeira M.M."/>
            <person name="Buck G.A."/>
        </authorList>
    </citation>
    <scope>NUCLEOTIDE SEQUENCE [LARGE SCALE GENOMIC DNA]</scope>
    <source>
        <strain evidence="1 2">AM80</strain>
    </source>
</reference>
<dbReference type="Proteomes" id="UP000283634">
    <property type="component" value="Unassembled WGS sequence"/>
</dbReference>
<evidence type="ECO:0000313" key="2">
    <source>
        <dbReference type="Proteomes" id="UP000283634"/>
    </source>
</evidence>
<dbReference type="AlphaFoldDB" id="A0A422MYK8"/>
<keyword evidence="2" id="KW-1185">Reference proteome</keyword>
<proteinExistence type="predicted"/>